<dbReference type="EMBL" id="KZ451923">
    <property type="protein sequence ID" value="PKA61698.1"/>
    <property type="molecule type" value="Genomic_DNA"/>
</dbReference>
<keyword evidence="13" id="KW-0238">DNA-binding</keyword>
<dbReference type="PROSITE" id="PS50878">
    <property type="entry name" value="RT_POL"/>
    <property type="match status" value="1"/>
</dbReference>
<dbReference type="PROSITE" id="PS51257">
    <property type="entry name" value="PROKAR_LIPOPROTEIN"/>
    <property type="match status" value="1"/>
</dbReference>
<dbReference type="GO" id="GO:0004190">
    <property type="term" value="F:aspartic-type endopeptidase activity"/>
    <property type="evidence" value="ECO:0007669"/>
    <property type="project" value="UniProtKB-KW"/>
</dbReference>
<accession>A0A2I0B1M6</accession>
<evidence type="ECO:0000259" key="17">
    <source>
        <dbReference type="PROSITE" id="PS50994"/>
    </source>
</evidence>
<evidence type="ECO:0000256" key="13">
    <source>
        <dbReference type="ARBA" id="ARBA00023125"/>
    </source>
</evidence>
<dbReference type="CDD" id="cd09274">
    <property type="entry name" value="RNase_HI_RT_Ty3"/>
    <property type="match status" value="1"/>
</dbReference>
<evidence type="ECO:0000256" key="12">
    <source>
        <dbReference type="ARBA" id="ARBA00022932"/>
    </source>
</evidence>
<dbReference type="EC" id="3.6.4.12" evidence="18"/>
<evidence type="ECO:0000313" key="19">
    <source>
        <dbReference type="Proteomes" id="UP000236161"/>
    </source>
</evidence>
<dbReference type="PROSITE" id="PS50994">
    <property type="entry name" value="INTEGRASE"/>
    <property type="match status" value="1"/>
</dbReference>
<keyword evidence="3" id="KW-0548">Nucleotidyltransferase</keyword>
<evidence type="ECO:0000256" key="7">
    <source>
        <dbReference type="ARBA" id="ARBA00022759"/>
    </source>
</evidence>
<dbReference type="Pfam" id="PF17919">
    <property type="entry name" value="RT_RNaseH_2"/>
    <property type="match status" value="1"/>
</dbReference>
<dbReference type="InterPro" id="IPR000477">
    <property type="entry name" value="RT_dom"/>
</dbReference>
<proteinExistence type="predicted"/>
<dbReference type="Pfam" id="PF00665">
    <property type="entry name" value="rve"/>
    <property type="match status" value="1"/>
</dbReference>
<reference evidence="18 19" key="1">
    <citation type="journal article" date="2017" name="Nature">
        <title>The Apostasia genome and the evolution of orchids.</title>
        <authorList>
            <person name="Zhang G.Q."/>
            <person name="Liu K.W."/>
            <person name="Li Z."/>
            <person name="Lohaus R."/>
            <person name="Hsiao Y.Y."/>
            <person name="Niu S.C."/>
            <person name="Wang J.Y."/>
            <person name="Lin Y.C."/>
            <person name="Xu Q."/>
            <person name="Chen L.J."/>
            <person name="Yoshida K."/>
            <person name="Fujiwara S."/>
            <person name="Wang Z.W."/>
            <person name="Zhang Y.Q."/>
            <person name="Mitsuda N."/>
            <person name="Wang M."/>
            <person name="Liu G.H."/>
            <person name="Pecoraro L."/>
            <person name="Huang H.X."/>
            <person name="Xiao X.J."/>
            <person name="Lin M."/>
            <person name="Wu X.Y."/>
            <person name="Wu W.L."/>
            <person name="Chen Y.Y."/>
            <person name="Chang S.B."/>
            <person name="Sakamoto S."/>
            <person name="Ohme-Takagi M."/>
            <person name="Yagi M."/>
            <person name="Zeng S.J."/>
            <person name="Shen C.Y."/>
            <person name="Yeh C.M."/>
            <person name="Luo Y.B."/>
            <person name="Tsai W.C."/>
            <person name="Van de Peer Y."/>
            <person name="Liu Z.J."/>
        </authorList>
    </citation>
    <scope>NUCLEOTIDE SEQUENCE [LARGE SCALE GENOMIC DNA]</scope>
    <source>
        <strain evidence="19">cv. Shenzhen</strain>
        <tissue evidence="18">Stem</tissue>
    </source>
</reference>
<dbReference type="Pfam" id="PF03732">
    <property type="entry name" value="Retrotrans_gag"/>
    <property type="match status" value="1"/>
</dbReference>
<dbReference type="CDD" id="cd00303">
    <property type="entry name" value="retropepsin_like"/>
    <property type="match status" value="1"/>
</dbReference>
<evidence type="ECO:0000256" key="1">
    <source>
        <dbReference type="ARBA" id="ARBA00022670"/>
    </source>
</evidence>
<dbReference type="InterPro" id="IPR041588">
    <property type="entry name" value="Integrase_H2C2"/>
</dbReference>
<dbReference type="InterPro" id="IPR005162">
    <property type="entry name" value="Retrotrans_gag_dom"/>
</dbReference>
<dbReference type="GO" id="GO:0003887">
    <property type="term" value="F:DNA-directed DNA polymerase activity"/>
    <property type="evidence" value="ECO:0007669"/>
    <property type="project" value="UniProtKB-KW"/>
</dbReference>
<gene>
    <name evidence="18" type="ORF">AXF42_Ash008528</name>
</gene>
<evidence type="ECO:0000256" key="11">
    <source>
        <dbReference type="ARBA" id="ARBA00022918"/>
    </source>
</evidence>
<dbReference type="GO" id="GO:0004519">
    <property type="term" value="F:endonuclease activity"/>
    <property type="evidence" value="ECO:0007669"/>
    <property type="project" value="UniProtKB-KW"/>
</dbReference>
<dbReference type="FunFam" id="3.30.420.10:FF:000032">
    <property type="entry name" value="Retrovirus-related Pol polyprotein from transposon 297-like Protein"/>
    <property type="match status" value="1"/>
</dbReference>
<dbReference type="GO" id="GO:0046872">
    <property type="term" value="F:metal ion binding"/>
    <property type="evidence" value="ECO:0007669"/>
    <property type="project" value="UniProtKB-KW"/>
</dbReference>
<evidence type="ECO:0000256" key="4">
    <source>
        <dbReference type="ARBA" id="ARBA00022722"/>
    </source>
</evidence>
<dbReference type="Pfam" id="PF17921">
    <property type="entry name" value="Integrase_H2C2"/>
    <property type="match status" value="1"/>
</dbReference>
<evidence type="ECO:0000256" key="2">
    <source>
        <dbReference type="ARBA" id="ARBA00022679"/>
    </source>
</evidence>
<evidence type="ECO:0000256" key="8">
    <source>
        <dbReference type="ARBA" id="ARBA00022801"/>
    </source>
</evidence>
<dbReference type="Pfam" id="PF08284">
    <property type="entry name" value="RVP_2"/>
    <property type="match status" value="1"/>
</dbReference>
<dbReference type="Gene3D" id="1.10.340.70">
    <property type="match status" value="1"/>
</dbReference>
<dbReference type="Gene3D" id="3.10.10.10">
    <property type="entry name" value="HIV Type 1 Reverse Transcriptase, subunit A, domain 1"/>
    <property type="match status" value="1"/>
</dbReference>
<dbReference type="Pfam" id="PF00078">
    <property type="entry name" value="RVT_1"/>
    <property type="match status" value="1"/>
</dbReference>
<dbReference type="GO" id="GO:0006310">
    <property type="term" value="P:DNA recombination"/>
    <property type="evidence" value="ECO:0007669"/>
    <property type="project" value="UniProtKB-KW"/>
</dbReference>
<dbReference type="InterPro" id="IPR043128">
    <property type="entry name" value="Rev_trsase/Diguanyl_cyclase"/>
</dbReference>
<dbReference type="InterPro" id="IPR041577">
    <property type="entry name" value="RT_RNaseH_2"/>
</dbReference>
<evidence type="ECO:0000256" key="15">
    <source>
        <dbReference type="ARBA" id="ARBA00023268"/>
    </source>
</evidence>
<dbReference type="InterPro" id="IPR043502">
    <property type="entry name" value="DNA/RNA_pol_sf"/>
</dbReference>
<dbReference type="SUPFAM" id="SSF56672">
    <property type="entry name" value="DNA/RNA polymerases"/>
    <property type="match status" value="1"/>
</dbReference>
<dbReference type="CDD" id="cd01647">
    <property type="entry name" value="RT_LTR"/>
    <property type="match status" value="1"/>
</dbReference>
<dbReference type="Proteomes" id="UP000236161">
    <property type="component" value="Unassembled WGS sequence"/>
</dbReference>
<dbReference type="GO" id="GO:0003677">
    <property type="term" value="F:DNA binding"/>
    <property type="evidence" value="ECO:0007669"/>
    <property type="project" value="UniProtKB-KW"/>
</dbReference>
<sequence>MRSWKESSAISVGNLNPQQALGVACNSHQSLLGRSAHSYFLPTRLAKVELPKFSGQDVRGWVFRCEHFFEIDNTPPEFRLKLISIYLEGKALHWHQNFLRSRGNAVSWEEYKVAISQRFAERAYEDPLSDLITLKQDGTVNEYLDKFDEISSKLNLNDEQIVSFFVTGLKEEIQYGVRLLRPHNLREAANLASIQELALGAVNRRVKDERRAKGLCYKCDEKYSFGHKCKNQLYLIQSNEEEADELEDISEDLVVPEVVPEKEEVEEGPQISLQALTGLPSFNTMVVEGMIKKKSVFILVDSGSTHNFVDPELAKATQCELEEIANFQVNLATGARYEVTQLAKEVVWKVQGHIFKADMMILPLGSYDVVLGVQWLATLGPVSWDFLKLQMSFQYLGQHVVLKGVRKQYVRITNGRKVSKVMQNSSMVLHVQLQSITTEQKLSTEGTCTQAKIIELVDKFKDIFTESSGLPPFRSHDHQITLKSGAEPVTVRPYRYPFLQKTKIERLIAEMMAAGIIRNSTSPFSSPVVLVKKRDGTWRLCVDYRELNDKIVKVKFPIPIIEELLDELHGSIFFSKLDLRTGYWQIRMKEEDIYKTAFRTHQGHYEFLVMPFGLTNAPSTFQSLMNEVFQPYLRKFILVFFYDILVYSADWISHLHHLETVFLLLRTHHLNVKRSKCLFGVNKVNYLGHIISAEGVEADPEKLEAMKLWPLPKSVKELRGFLGLTGYYRRFIQNYGQKAKPLTALLKLNGFQWSEEANAAFEQLKMAVTSPPVLALPNFSKEFLLETDASGNGIGAVLMQEGRPIAYFSKALSGKNLLLSIYEKEMLAIVAAIQKWRHYLVGVHFKIRTDQESLKYLMEQRISTPAQQKWIARLIGYDYEITFKRGVDNKVADALSRRTFSSAAIQGHIVQGISTNLMQRIQQSWQTDSKLQQLISDLQINPVLPYSWKNQQLRRKGKLVVGSDSELRFHIVQMMHADATGGHSGAYATMKRIKTVFHWRGINKLVRAMIKQCEVCQRSKYDASAYPGFLQPLPIPNKAWSDISMDFIEGLPPSNGRNIILVVVDRLTKYAHFIALSHPYSALEVAQIFLDNVFKLHGMPTTIVSDRDPVFISKFWKDFLRLQGVAQHMSTAYHPQTDGQTEVVNRCLETYLRCMTHERPKQWVRWLPLAEWWYNTNYHSSIRMSPYEALYGQSAPLSVPYTTGESEVDAVDRSLSAHETARIMLKKNLEIAQNRMRQLANRKRSECTLEVTDWVYVKLKPYRQDSIAHRVSHKLSPRYFSPFQVIEKIGSVAYKLKLPEGSKIHAVFHISMLKKHVGNHPAEGSFPSMLNDHGQVVLEPIAILDRRLIKKKNRIQVQLLIQWSNASKEDATWMNVEVMRQNFPQFNLNP</sequence>
<dbReference type="Gene3D" id="3.30.70.270">
    <property type="match status" value="2"/>
</dbReference>
<organism evidence="18 19">
    <name type="scientific">Apostasia shenzhenica</name>
    <dbReference type="NCBI Taxonomy" id="1088818"/>
    <lineage>
        <taxon>Eukaryota</taxon>
        <taxon>Viridiplantae</taxon>
        <taxon>Streptophyta</taxon>
        <taxon>Embryophyta</taxon>
        <taxon>Tracheophyta</taxon>
        <taxon>Spermatophyta</taxon>
        <taxon>Magnoliopsida</taxon>
        <taxon>Liliopsida</taxon>
        <taxon>Asparagales</taxon>
        <taxon>Orchidaceae</taxon>
        <taxon>Apostasioideae</taxon>
        <taxon>Apostasia</taxon>
    </lineage>
</organism>
<dbReference type="SUPFAM" id="SSF53098">
    <property type="entry name" value="Ribonuclease H-like"/>
    <property type="match status" value="1"/>
</dbReference>
<evidence type="ECO:0000259" key="16">
    <source>
        <dbReference type="PROSITE" id="PS50878"/>
    </source>
</evidence>
<keyword evidence="15" id="KW-0511">Multifunctional enzyme</keyword>
<evidence type="ECO:0000256" key="10">
    <source>
        <dbReference type="ARBA" id="ARBA00022908"/>
    </source>
</evidence>
<evidence type="ECO:0000256" key="14">
    <source>
        <dbReference type="ARBA" id="ARBA00023172"/>
    </source>
</evidence>
<dbReference type="Gene3D" id="3.10.20.370">
    <property type="match status" value="1"/>
</dbReference>
<keyword evidence="6" id="KW-0064">Aspartyl protease</keyword>
<dbReference type="GO" id="GO:0003964">
    <property type="term" value="F:RNA-directed DNA polymerase activity"/>
    <property type="evidence" value="ECO:0007669"/>
    <property type="project" value="UniProtKB-KW"/>
</dbReference>
<keyword evidence="9" id="KW-0460">Magnesium</keyword>
<dbReference type="GO" id="GO:0003678">
    <property type="term" value="F:DNA helicase activity"/>
    <property type="evidence" value="ECO:0007669"/>
    <property type="project" value="UniProtKB-EC"/>
</dbReference>
<keyword evidence="5" id="KW-0479">Metal-binding</keyword>
<keyword evidence="8 18" id="KW-0378">Hydrolase</keyword>
<name>A0A2I0B1M6_9ASPA</name>
<keyword evidence="19" id="KW-1185">Reference proteome</keyword>
<dbReference type="InterPro" id="IPR050951">
    <property type="entry name" value="Retrovirus_Pol_polyprotein"/>
</dbReference>
<dbReference type="PANTHER" id="PTHR37984">
    <property type="entry name" value="PROTEIN CBG26694"/>
    <property type="match status" value="1"/>
</dbReference>
<evidence type="ECO:0000256" key="9">
    <source>
        <dbReference type="ARBA" id="ARBA00022842"/>
    </source>
</evidence>
<keyword evidence="10" id="KW-0229">DNA integration</keyword>
<dbReference type="InterPro" id="IPR001584">
    <property type="entry name" value="Integrase_cat-core"/>
</dbReference>
<dbReference type="FunFam" id="3.10.10.10:FF:000007">
    <property type="entry name" value="Retrovirus-related Pol polyprotein from transposon 17.6-like Protein"/>
    <property type="match status" value="1"/>
</dbReference>
<keyword evidence="1" id="KW-0645">Protease</keyword>
<dbReference type="InterPro" id="IPR012337">
    <property type="entry name" value="RNaseH-like_sf"/>
</dbReference>
<dbReference type="SUPFAM" id="SSF50630">
    <property type="entry name" value="Acid proteases"/>
    <property type="match status" value="1"/>
</dbReference>
<evidence type="ECO:0000256" key="6">
    <source>
        <dbReference type="ARBA" id="ARBA00022750"/>
    </source>
</evidence>
<dbReference type="FunFam" id="3.10.20.370:FF:000001">
    <property type="entry name" value="Retrovirus-related Pol polyprotein from transposon 17.6-like protein"/>
    <property type="match status" value="1"/>
</dbReference>
<feature type="domain" description="Reverse transcriptase" evidence="16">
    <location>
        <begin position="512"/>
        <end position="691"/>
    </location>
</feature>
<keyword evidence="4" id="KW-0540">Nuclease</keyword>
<dbReference type="GO" id="GO:0006508">
    <property type="term" value="P:proteolysis"/>
    <property type="evidence" value="ECO:0007669"/>
    <property type="project" value="UniProtKB-KW"/>
</dbReference>
<keyword evidence="12" id="KW-0239">DNA-directed DNA polymerase</keyword>
<dbReference type="Gene3D" id="3.30.420.10">
    <property type="entry name" value="Ribonuclease H-like superfamily/Ribonuclease H"/>
    <property type="match status" value="1"/>
</dbReference>
<dbReference type="GO" id="GO:0015074">
    <property type="term" value="P:DNA integration"/>
    <property type="evidence" value="ECO:0007669"/>
    <property type="project" value="UniProtKB-KW"/>
</dbReference>
<dbReference type="Gene3D" id="2.40.70.10">
    <property type="entry name" value="Acid Proteases"/>
    <property type="match status" value="1"/>
</dbReference>
<evidence type="ECO:0000256" key="3">
    <source>
        <dbReference type="ARBA" id="ARBA00022695"/>
    </source>
</evidence>
<keyword evidence="11" id="KW-0695">RNA-directed DNA polymerase</keyword>
<dbReference type="Pfam" id="PF24626">
    <property type="entry name" value="SH3_Tf2-1"/>
    <property type="match status" value="1"/>
</dbReference>
<dbReference type="FunFam" id="3.30.70.270:FF:000020">
    <property type="entry name" value="Transposon Tf2-6 polyprotein-like Protein"/>
    <property type="match status" value="1"/>
</dbReference>
<protein>
    <submittedName>
        <fullName evidence="18">Putative mitochondrial protein</fullName>
        <ecNumber evidence="18">3.6.4.12</ecNumber>
    </submittedName>
</protein>
<keyword evidence="7" id="KW-0255">Endonuclease</keyword>
<dbReference type="InterPro" id="IPR021109">
    <property type="entry name" value="Peptidase_aspartic_dom_sf"/>
</dbReference>
<evidence type="ECO:0000313" key="18">
    <source>
        <dbReference type="EMBL" id="PKA61698.1"/>
    </source>
</evidence>
<dbReference type="SUPFAM" id="SSF54160">
    <property type="entry name" value="Chromo domain-like"/>
    <property type="match status" value="1"/>
</dbReference>
<keyword evidence="14" id="KW-0233">DNA recombination</keyword>
<dbReference type="PANTHER" id="PTHR37984:SF5">
    <property type="entry name" value="PROTEIN NYNRIN-LIKE"/>
    <property type="match status" value="1"/>
</dbReference>
<feature type="domain" description="Integrase catalytic" evidence="17">
    <location>
        <begin position="1030"/>
        <end position="1194"/>
    </location>
</feature>
<evidence type="ECO:0000256" key="5">
    <source>
        <dbReference type="ARBA" id="ARBA00022723"/>
    </source>
</evidence>
<dbReference type="InterPro" id="IPR036397">
    <property type="entry name" value="RNaseH_sf"/>
</dbReference>
<dbReference type="InterPro" id="IPR056924">
    <property type="entry name" value="SH3_Tf2-1"/>
</dbReference>
<dbReference type="OrthoDB" id="770194at2759"/>
<keyword evidence="2" id="KW-0808">Transferase</keyword>
<dbReference type="InterPro" id="IPR016197">
    <property type="entry name" value="Chromo-like_dom_sf"/>
</dbReference>